<organism evidence="2">
    <name type="scientific">marine sediment metagenome</name>
    <dbReference type="NCBI Taxonomy" id="412755"/>
    <lineage>
        <taxon>unclassified sequences</taxon>
        <taxon>metagenomes</taxon>
        <taxon>ecological metagenomes</taxon>
    </lineage>
</organism>
<name>A0A0F9RPL3_9ZZZZ</name>
<feature type="region of interest" description="Disordered" evidence="1">
    <location>
        <begin position="82"/>
        <end position="101"/>
    </location>
</feature>
<accession>A0A0F9RPL3</accession>
<evidence type="ECO:0000313" key="2">
    <source>
        <dbReference type="EMBL" id="KKN56674.1"/>
    </source>
</evidence>
<protein>
    <submittedName>
        <fullName evidence="2">Uncharacterized protein</fullName>
    </submittedName>
</protein>
<proteinExistence type="predicted"/>
<reference evidence="2" key="1">
    <citation type="journal article" date="2015" name="Nature">
        <title>Complex archaea that bridge the gap between prokaryotes and eukaryotes.</title>
        <authorList>
            <person name="Spang A."/>
            <person name="Saw J.H."/>
            <person name="Jorgensen S.L."/>
            <person name="Zaremba-Niedzwiedzka K."/>
            <person name="Martijn J."/>
            <person name="Lind A.E."/>
            <person name="van Eijk R."/>
            <person name="Schleper C."/>
            <person name="Guy L."/>
            <person name="Ettema T.J."/>
        </authorList>
    </citation>
    <scope>NUCLEOTIDE SEQUENCE</scope>
</reference>
<gene>
    <name evidence="2" type="ORF">LCGC14_0569910</name>
</gene>
<sequence length="101" mass="11639">MKRRLTIINRSKFKTKDIEEIILGLLAGQEAPSFYLICEDVFSCKGIALTNLDKPTIIIFIQDLGQFAKTFVHELTHIQQQAKGYQNEDEAKQKEREIVID</sequence>
<comment type="caution">
    <text evidence="2">The sequence shown here is derived from an EMBL/GenBank/DDBJ whole genome shotgun (WGS) entry which is preliminary data.</text>
</comment>
<dbReference type="EMBL" id="LAZR01000835">
    <property type="protein sequence ID" value="KKN56674.1"/>
    <property type="molecule type" value="Genomic_DNA"/>
</dbReference>
<feature type="compositionally biased region" description="Basic and acidic residues" evidence="1">
    <location>
        <begin position="89"/>
        <end position="101"/>
    </location>
</feature>
<dbReference type="AlphaFoldDB" id="A0A0F9RPL3"/>
<evidence type="ECO:0000256" key="1">
    <source>
        <dbReference type="SAM" id="MobiDB-lite"/>
    </source>
</evidence>